<dbReference type="EMBL" id="JAVRIB010000013">
    <property type="protein sequence ID" value="MDT0635766.1"/>
    <property type="molecule type" value="Genomic_DNA"/>
</dbReference>
<reference evidence="15 16" key="1">
    <citation type="submission" date="2023-09" db="EMBL/GenBank/DDBJ databases">
        <authorList>
            <person name="Rey-Velasco X."/>
        </authorList>
    </citation>
    <scope>NUCLEOTIDE SEQUENCE [LARGE SCALE GENOMIC DNA]</scope>
    <source>
        <strain evidence="15 16">W335</strain>
    </source>
</reference>
<dbReference type="GO" id="GO:0004366">
    <property type="term" value="F:glycerol-3-phosphate O-acyltransferase activity"/>
    <property type="evidence" value="ECO:0007669"/>
    <property type="project" value="UniProtKB-EC"/>
</dbReference>
<accession>A0ABU3C2Z5</accession>
<dbReference type="InterPro" id="IPR028354">
    <property type="entry name" value="GPAT_PlsB"/>
</dbReference>
<feature type="domain" description="Phospholipid/glycerol acyltransferase" evidence="14">
    <location>
        <begin position="297"/>
        <end position="424"/>
    </location>
</feature>
<dbReference type="NCBIfam" id="TIGR03703">
    <property type="entry name" value="plsB"/>
    <property type="match status" value="1"/>
</dbReference>
<keyword evidence="9" id="KW-0472">Membrane</keyword>
<dbReference type="InterPro" id="IPR045520">
    <property type="entry name" value="GPAT/DHAPAT_C"/>
</dbReference>
<dbReference type="Proteomes" id="UP001251857">
    <property type="component" value="Unassembled WGS sequence"/>
</dbReference>
<dbReference type="InterPro" id="IPR022284">
    <property type="entry name" value="GPAT/DHAPAT"/>
</dbReference>
<dbReference type="RefSeq" id="WP_311653665.1">
    <property type="nucleotide sequence ID" value="NZ_JAVRIB010000013.1"/>
</dbReference>
<keyword evidence="12 15" id="KW-0012">Acyltransferase</keyword>
<evidence type="ECO:0000259" key="14">
    <source>
        <dbReference type="SMART" id="SM00563"/>
    </source>
</evidence>
<dbReference type="SUPFAM" id="SSF69593">
    <property type="entry name" value="Glycerol-3-phosphate (1)-acyltransferase"/>
    <property type="match status" value="1"/>
</dbReference>
<dbReference type="PANTHER" id="PTHR12563:SF17">
    <property type="entry name" value="DIHYDROXYACETONE PHOSPHATE ACYLTRANSFERASE"/>
    <property type="match status" value="1"/>
</dbReference>
<evidence type="ECO:0000256" key="12">
    <source>
        <dbReference type="ARBA" id="ARBA00023315"/>
    </source>
</evidence>
<dbReference type="EC" id="2.3.1.15" evidence="5"/>
<keyword evidence="16" id="KW-1185">Reference proteome</keyword>
<name>A0ABU3C2Z5_9GAMM</name>
<dbReference type="NCBIfam" id="NF003441">
    <property type="entry name" value="PRK04974.1"/>
    <property type="match status" value="1"/>
</dbReference>
<evidence type="ECO:0000256" key="13">
    <source>
        <dbReference type="ARBA" id="ARBA00048427"/>
    </source>
</evidence>
<evidence type="ECO:0000256" key="4">
    <source>
        <dbReference type="ARBA" id="ARBA00007937"/>
    </source>
</evidence>
<evidence type="ECO:0000256" key="7">
    <source>
        <dbReference type="ARBA" id="ARBA00022475"/>
    </source>
</evidence>
<dbReference type="SMART" id="SM00563">
    <property type="entry name" value="PlsC"/>
    <property type="match status" value="1"/>
</dbReference>
<comment type="pathway">
    <text evidence="2">Phospholipid metabolism; CDP-diacylglycerol biosynthesis; CDP-diacylglycerol from sn-glycerol 3-phosphate: step 1/3.</text>
</comment>
<dbReference type="Pfam" id="PF19277">
    <property type="entry name" value="GPAT_C"/>
    <property type="match status" value="1"/>
</dbReference>
<dbReference type="PIRSF" id="PIRSF500064">
    <property type="entry name" value="GPAT"/>
    <property type="match status" value="1"/>
</dbReference>
<proteinExistence type="inferred from homology"/>
<evidence type="ECO:0000256" key="8">
    <source>
        <dbReference type="ARBA" id="ARBA00022679"/>
    </source>
</evidence>
<keyword evidence="8 15" id="KW-0808">Transferase</keyword>
<dbReference type="Pfam" id="PF01553">
    <property type="entry name" value="Acyltransferase"/>
    <property type="match status" value="1"/>
</dbReference>
<evidence type="ECO:0000313" key="15">
    <source>
        <dbReference type="EMBL" id="MDT0635766.1"/>
    </source>
</evidence>
<evidence type="ECO:0000256" key="10">
    <source>
        <dbReference type="ARBA" id="ARBA00023209"/>
    </source>
</evidence>
<comment type="catalytic activity">
    <reaction evidence="13">
        <text>sn-glycerol 3-phosphate + an acyl-CoA = a 1-acyl-sn-glycero-3-phosphate + CoA</text>
        <dbReference type="Rhea" id="RHEA:15325"/>
        <dbReference type="ChEBI" id="CHEBI:57287"/>
        <dbReference type="ChEBI" id="CHEBI:57597"/>
        <dbReference type="ChEBI" id="CHEBI:57970"/>
        <dbReference type="ChEBI" id="CHEBI:58342"/>
        <dbReference type="EC" id="2.3.1.15"/>
    </reaction>
</comment>
<comment type="subcellular location">
    <subcellularLocation>
        <location evidence="1">Cell membrane</location>
        <topology evidence="1">Peripheral membrane protein</topology>
        <orientation evidence="1">Cytoplasmic side</orientation>
    </subcellularLocation>
</comment>
<comment type="pathway">
    <text evidence="3">Lipid metabolism.</text>
</comment>
<dbReference type="PIRSF" id="PIRSF000437">
    <property type="entry name" value="GPAT_DHAPAT"/>
    <property type="match status" value="1"/>
</dbReference>
<evidence type="ECO:0000256" key="1">
    <source>
        <dbReference type="ARBA" id="ARBA00004413"/>
    </source>
</evidence>
<evidence type="ECO:0000256" key="9">
    <source>
        <dbReference type="ARBA" id="ARBA00023136"/>
    </source>
</evidence>
<keyword evidence="10" id="KW-0443">Lipid metabolism</keyword>
<evidence type="ECO:0000256" key="2">
    <source>
        <dbReference type="ARBA" id="ARBA00004765"/>
    </source>
</evidence>
<protein>
    <recommendedName>
        <fullName evidence="6">Glycerol-3-phosphate acyltransferase</fullName>
        <ecNumber evidence="5">2.3.1.15</ecNumber>
    </recommendedName>
</protein>
<keyword evidence="7" id="KW-1003">Cell membrane</keyword>
<evidence type="ECO:0000256" key="6">
    <source>
        <dbReference type="ARBA" id="ARBA00013432"/>
    </source>
</evidence>
<dbReference type="InterPro" id="IPR041728">
    <property type="entry name" value="GPAT/DHAPAT_LPLAT"/>
</dbReference>
<keyword evidence="10" id="KW-0594">Phospholipid biosynthesis</keyword>
<organism evidence="15 16">
    <name type="scientific">Spectribacter hydrogenoxidans</name>
    <dbReference type="NCBI Taxonomy" id="3075608"/>
    <lineage>
        <taxon>Bacteria</taxon>
        <taxon>Pseudomonadati</taxon>
        <taxon>Pseudomonadota</taxon>
        <taxon>Gammaproteobacteria</taxon>
        <taxon>Salinisphaerales</taxon>
        <taxon>Salinisphaeraceae</taxon>
        <taxon>Spectribacter</taxon>
    </lineage>
</organism>
<dbReference type="InterPro" id="IPR002123">
    <property type="entry name" value="Plipid/glycerol_acylTrfase"/>
</dbReference>
<dbReference type="CDD" id="cd07993">
    <property type="entry name" value="LPLAT_DHAPAT-like"/>
    <property type="match status" value="1"/>
</dbReference>
<evidence type="ECO:0000256" key="5">
    <source>
        <dbReference type="ARBA" id="ARBA00013113"/>
    </source>
</evidence>
<keyword evidence="11" id="KW-1208">Phospholipid metabolism</keyword>
<evidence type="ECO:0000256" key="11">
    <source>
        <dbReference type="ARBA" id="ARBA00023264"/>
    </source>
</evidence>
<comment type="caution">
    <text evidence="15">The sequence shown here is derived from an EMBL/GenBank/DDBJ whole genome shotgun (WGS) entry which is preliminary data.</text>
</comment>
<dbReference type="PANTHER" id="PTHR12563">
    <property type="entry name" value="GLYCEROL-3-PHOSPHATE ACYLTRANSFERASE"/>
    <property type="match status" value="1"/>
</dbReference>
<evidence type="ECO:0000313" key="16">
    <source>
        <dbReference type="Proteomes" id="UP001251857"/>
    </source>
</evidence>
<sequence>MRALFGRVLLLFVGLVRWPLRAWVRPRVTPTDLKELALDDQQRICYVLAGTGLSDWLALEMAVAAHGLPRPHPVRHRLPADDRAVVLALPEAAGRGRAVWQRMIQQGMDDPASGIQIVPVSIFWGQNPVKETSLFRILFADTERPGRLRKLLIILAQGRNTLLHFGQPLDYGAFAGRDVAPEVAVRKLSRVLRVHFRRQRAATLGPTLSHRGQVINSVLADPEVRAVIERTARAENVSVAAIRARARSCADEIAADYSNIAIGFMLRVLSWLWHRIYDGVEVAHLQRLRDTAHDASLVYLPSHRSHMDYLLVSYILYQEGFALPQIAAGINLDFWPVGGLLRRCGAFYLRRSFRGDKLYTAVFRSYVDVLIGRGQPMKFYPEGGRSRTGRLLPPKTGMLAMVAGGLLHHPDRPVALVPVYIGYDRVMEVNSYFEELSGTRPKKGESVRGLLRSSRKVLSRKYGRAHIAFGEPLRLDQWADRHRPGWRRELPAVPGPSRPDWLAGFVDDVAETVMVRINAAASLNAAGLVSLILLGSPQKAVAEHELIHGVEALLALARACPYSPDVRLPSADGAALLAEAEPLVRLQRHPHAWGDVLTLAERDAVLLTYTRNNVMHLFALPSLLANFFAHAETCSRAGVLRDAEALYPLLASELFLRWPADGVASALEAALDGMLTVGLLTEDEHSGDLRRPAVGTREFAALIGLARIMRETLERYGMTAVLLANSLDSGHIERGAFERQCQLMAERMAILTGRNSPEFFDLRLFRNHLQTLKRDGLLTGNGGSLRIDPRMRTLAEHALQLLGPDIRQTILHLTSQPTAERGAQEPASS</sequence>
<evidence type="ECO:0000256" key="3">
    <source>
        <dbReference type="ARBA" id="ARBA00005189"/>
    </source>
</evidence>
<gene>
    <name evidence="15" type="primary">plsB</name>
    <name evidence="15" type="ORF">RM532_12480</name>
</gene>
<keyword evidence="10" id="KW-0444">Lipid biosynthesis</keyword>
<comment type="similarity">
    <text evidence="4">Belongs to the GPAT/DAPAT family.</text>
</comment>